<dbReference type="Pfam" id="PF13469">
    <property type="entry name" value="Sulfotransfer_3"/>
    <property type="match status" value="1"/>
</dbReference>
<protein>
    <submittedName>
        <fullName evidence="1">Uncharacterized protein</fullName>
    </submittedName>
</protein>
<accession>A0A0P4W6U7</accession>
<proteinExistence type="predicted"/>
<dbReference type="SUPFAM" id="SSF52540">
    <property type="entry name" value="P-loop containing nucleoside triphosphate hydrolases"/>
    <property type="match status" value="1"/>
</dbReference>
<dbReference type="GO" id="GO:0001517">
    <property type="term" value="F:N-acetylglucosamine 6-O-sulfotransferase activity"/>
    <property type="evidence" value="ECO:0007669"/>
    <property type="project" value="TreeGrafter"/>
</dbReference>
<dbReference type="InterPro" id="IPR051135">
    <property type="entry name" value="Gal/GlcNAc/GalNAc_ST"/>
</dbReference>
<reference evidence="1" key="1">
    <citation type="submission" date="2015-09" db="EMBL/GenBank/DDBJ databases">
        <title>Scylla olivacea transcriptome.</title>
        <authorList>
            <person name="Ikhwanuddin M."/>
        </authorList>
    </citation>
    <scope>NUCLEOTIDE SEQUENCE</scope>
</reference>
<name>A0A0P4W6U7_SCYOL</name>
<dbReference type="GO" id="GO:0006044">
    <property type="term" value="P:N-acetylglucosamine metabolic process"/>
    <property type="evidence" value="ECO:0007669"/>
    <property type="project" value="TreeGrafter"/>
</dbReference>
<dbReference type="EMBL" id="GDRN01096321">
    <property type="protein sequence ID" value="JAI59361.1"/>
    <property type="molecule type" value="Transcribed_RNA"/>
</dbReference>
<dbReference type="PANTHER" id="PTHR10704">
    <property type="entry name" value="CARBOHYDRATE SULFOTRANSFERASE"/>
    <property type="match status" value="1"/>
</dbReference>
<dbReference type="PANTHER" id="PTHR10704:SF44">
    <property type="entry name" value="LD35051P-RELATED"/>
    <property type="match status" value="1"/>
</dbReference>
<dbReference type="InterPro" id="IPR027417">
    <property type="entry name" value="P-loop_NTPase"/>
</dbReference>
<organism evidence="1">
    <name type="scientific">Scylla olivacea</name>
    <name type="common">Orange mud crab</name>
    <name type="synonym">Cancer olivacea</name>
    <dbReference type="NCBI Taxonomy" id="85551"/>
    <lineage>
        <taxon>Eukaryota</taxon>
        <taxon>Metazoa</taxon>
        <taxon>Ecdysozoa</taxon>
        <taxon>Arthropoda</taxon>
        <taxon>Crustacea</taxon>
        <taxon>Multicrustacea</taxon>
        <taxon>Malacostraca</taxon>
        <taxon>Eumalacostraca</taxon>
        <taxon>Eucarida</taxon>
        <taxon>Decapoda</taxon>
        <taxon>Pleocyemata</taxon>
        <taxon>Brachyura</taxon>
        <taxon>Eubrachyura</taxon>
        <taxon>Portunoidea</taxon>
        <taxon>Portunidae</taxon>
        <taxon>Portuninae</taxon>
        <taxon>Scylla</taxon>
    </lineage>
</organism>
<dbReference type="AlphaFoldDB" id="A0A0P4W6U7"/>
<evidence type="ECO:0000313" key="1">
    <source>
        <dbReference type="EMBL" id="JAI59361.1"/>
    </source>
</evidence>
<dbReference type="GO" id="GO:0006790">
    <property type="term" value="P:sulfur compound metabolic process"/>
    <property type="evidence" value="ECO:0007669"/>
    <property type="project" value="TreeGrafter"/>
</dbReference>
<dbReference type="Gene3D" id="3.40.50.300">
    <property type="entry name" value="P-loop containing nucleotide triphosphate hydrolases"/>
    <property type="match status" value="1"/>
</dbReference>
<sequence length="290" mass="33108">MPRSGSTLLIDLLGKIQDSVAVFEPLWLIEKTECFKDEACIQRYLGEVFSCTFSDDFENWLKGKGLFFQHFNEQARKCLAQKKKKKDACLKAMNLRTLCAASPVLVVKVVRARLAWLHNMLEDSLINLKVLHLTRDPRASLRSIATFGWDSNPNSRCAELENDLLTYERMRQAFPDKVLQVRYERLCLHPTEVTRDMFRFLLDNATLPAAVTAYVQQHLLSGTSKNGTMTTFKNSSEEFQAWRFKIKEKQLMAIEAESACQRAIRHMGHAIFGSEASARNTSLPLILNAT</sequence>